<dbReference type="InterPro" id="IPR041122">
    <property type="entry name" value="RecJ_OB"/>
</dbReference>
<accession>F3YAQ9</accession>
<keyword evidence="4" id="KW-1185">Reference proteome</keyword>
<dbReference type="EC" id="3.1.-.-" evidence="3"/>
<dbReference type="STRING" id="940190.MPTP_1136"/>
<evidence type="ECO:0000313" key="3">
    <source>
        <dbReference type="EMBL" id="BAK21587.1"/>
    </source>
</evidence>
<organism evidence="3 4">
    <name type="scientific">Melissococcus plutonius (strain ATCC 35311 / DSM 29964 / CIP 104052 / LMG 20360 / NCIMB 702443)</name>
    <dbReference type="NCBI Taxonomy" id="940190"/>
    <lineage>
        <taxon>Bacteria</taxon>
        <taxon>Bacillati</taxon>
        <taxon>Bacillota</taxon>
        <taxon>Bacilli</taxon>
        <taxon>Lactobacillales</taxon>
        <taxon>Enterococcaceae</taxon>
        <taxon>Melissococcus</taxon>
    </lineage>
</organism>
<gene>
    <name evidence="3" type="ordered locus">MPTP_1136</name>
</gene>
<sequence length="155" mass="17552">MAAGLTLSVENIILLKGYLFYCMKQQTINLDEKQEILIDMPIPVAEVSLALIKRLQLLAPFGTKNAAPLFLFQDSMIQNVQQIGVNNNYLKFQLKDKQLVLDAIAFQMGKDKDEFSNTQVTIVGKLGINEWRGNCKPQVLVTDFMVKNAQLFDLR</sequence>
<keyword evidence="1 3" id="KW-0378">Hydrolase</keyword>
<dbReference type="AlphaFoldDB" id="F3YAQ9"/>
<keyword evidence="3" id="KW-0269">Exonuclease</keyword>
<dbReference type="Gene3D" id="2.40.50.460">
    <property type="match status" value="1"/>
</dbReference>
<dbReference type="Proteomes" id="UP000008456">
    <property type="component" value="Chromosome"/>
</dbReference>
<dbReference type="PANTHER" id="PTHR30255">
    <property type="entry name" value="SINGLE-STRANDED-DNA-SPECIFIC EXONUCLEASE RECJ"/>
    <property type="match status" value="1"/>
</dbReference>
<dbReference type="Pfam" id="PF17768">
    <property type="entry name" value="RecJ_OB"/>
    <property type="match status" value="1"/>
</dbReference>
<reference key="2">
    <citation type="submission" date="2011-04" db="EMBL/GenBank/DDBJ databases">
        <title>Whole genome sequence of Melissococcus plutonius ATCC 35311.</title>
        <authorList>
            <person name="Okumura K."/>
            <person name="Arai R."/>
            <person name="Osaki M."/>
            <person name="Okura M."/>
            <person name="Kirikae T."/>
            <person name="Takamatsu D."/>
            <person name="Akiyama T."/>
        </authorList>
    </citation>
    <scope>NUCLEOTIDE SEQUENCE</scope>
    <source>
        <strain>ATCC 35311</strain>
    </source>
</reference>
<reference evidence="3 4" key="1">
    <citation type="journal article" date="2011" name="J. Bacteriol.">
        <title>Complete genome sequence of Melissococcus plutonius ATCC 35311.</title>
        <authorList>
            <person name="Okumura K."/>
            <person name="Arai R."/>
            <person name="Okura M."/>
            <person name="Kirikae T."/>
            <person name="Takamatsu D."/>
            <person name="Osaki M."/>
            <person name="Miyoshi-Akiyama T."/>
        </authorList>
    </citation>
    <scope>NUCLEOTIDE SEQUENCE [LARGE SCALE GENOMIC DNA]</scope>
    <source>
        <strain evidence="4">ATCC 35311 / CIP 104052 / LMG 20360 / NCIMB 702443</strain>
    </source>
</reference>
<evidence type="ECO:0000256" key="1">
    <source>
        <dbReference type="ARBA" id="ARBA00022801"/>
    </source>
</evidence>
<evidence type="ECO:0000313" key="4">
    <source>
        <dbReference type="Proteomes" id="UP000008456"/>
    </source>
</evidence>
<feature type="domain" description="RecJ OB" evidence="2">
    <location>
        <begin position="38"/>
        <end position="143"/>
    </location>
</feature>
<protein>
    <submittedName>
        <fullName evidence="3">Single-stranded-DNA-specific exonuclease RecJ</fullName>
        <ecNumber evidence="3">3.1.-.-</ecNumber>
    </submittedName>
</protein>
<proteinExistence type="predicted"/>
<dbReference type="HOGENOM" id="CLU_1693411_0_0_9"/>
<keyword evidence="3" id="KW-0540">Nuclease</keyword>
<dbReference type="InterPro" id="IPR051673">
    <property type="entry name" value="SSDNA_exonuclease_RecJ"/>
</dbReference>
<dbReference type="GO" id="GO:0004527">
    <property type="term" value="F:exonuclease activity"/>
    <property type="evidence" value="ECO:0007669"/>
    <property type="project" value="UniProtKB-KW"/>
</dbReference>
<dbReference type="KEGG" id="mps:MPTP_1136"/>
<dbReference type="EMBL" id="AP012200">
    <property type="protein sequence ID" value="BAK21587.1"/>
    <property type="molecule type" value="Genomic_DNA"/>
</dbReference>
<dbReference type="PANTHER" id="PTHR30255:SF2">
    <property type="entry name" value="SINGLE-STRANDED-DNA-SPECIFIC EXONUCLEASE RECJ"/>
    <property type="match status" value="1"/>
</dbReference>
<evidence type="ECO:0000259" key="2">
    <source>
        <dbReference type="Pfam" id="PF17768"/>
    </source>
</evidence>
<name>F3YAQ9_MELPT</name>